<dbReference type="Gene3D" id="2.40.50.150">
    <property type="match status" value="1"/>
</dbReference>
<feature type="domain" description="RNA polymerase Rpb2" evidence="16">
    <location>
        <begin position="1045"/>
        <end position="1142"/>
    </location>
</feature>
<dbReference type="InterPro" id="IPR007120">
    <property type="entry name" value="DNA-dir_RNAP_su2_dom"/>
</dbReference>
<name>A0A2H9TL82_9FUNG</name>
<dbReference type="Gene3D" id="2.40.270.10">
    <property type="entry name" value="DNA-directed RNA polymerase, subunit 2, domain 6"/>
    <property type="match status" value="1"/>
</dbReference>
<evidence type="ECO:0000256" key="4">
    <source>
        <dbReference type="ARBA" id="ARBA00022679"/>
    </source>
</evidence>
<protein>
    <recommendedName>
        <fullName evidence="14">DNA-directed RNA polymerase subunit beta</fullName>
        <ecNumber evidence="14">2.7.7.6</ecNumber>
    </recommendedName>
</protein>
<comment type="function">
    <text evidence="11">DNA-dependent RNA polymerase catalyzes the transcription of DNA into RNA using the four ribonucleoside triphosphates as substrates. Second largest core component of RNA polymerase I which synthesizes ribosomal RNA precursors. Proposed to contribute to the polymerase catalytic activity and forms the polymerase active center together with the largest subunit. Pol I is composed of mobile elements and RPA2 is part of the core element with the central large cleft and probably a clamp element that moves to open and close the cleft.</text>
</comment>
<keyword evidence="9 14" id="KW-0804">Transcription</keyword>
<dbReference type="GO" id="GO:0005730">
    <property type="term" value="C:nucleolus"/>
    <property type="evidence" value="ECO:0007669"/>
    <property type="project" value="UniProtKB-SubCell"/>
</dbReference>
<dbReference type="InterPro" id="IPR007641">
    <property type="entry name" value="RNA_pol_Rpb2_7"/>
</dbReference>
<comment type="subcellular location">
    <subcellularLocation>
        <location evidence="1">Nucleus</location>
        <location evidence="1">Nucleolus</location>
    </subcellularLocation>
</comment>
<dbReference type="Gene3D" id="3.90.1100.10">
    <property type="match status" value="1"/>
</dbReference>
<dbReference type="FunFam" id="3.90.1800.10:FF:000004">
    <property type="entry name" value="DNA-directed RNA polymerase subunit beta"/>
    <property type="match status" value="1"/>
</dbReference>
<dbReference type="Pfam" id="PF04560">
    <property type="entry name" value="RNA_pol_Rpb2_7"/>
    <property type="match status" value="1"/>
</dbReference>
<dbReference type="InterPro" id="IPR007645">
    <property type="entry name" value="RNA_pol_Rpb2_3"/>
</dbReference>
<feature type="domain" description="RNA polymerase Rpb2" evidence="17">
    <location>
        <begin position="193"/>
        <end position="381"/>
    </location>
</feature>
<dbReference type="Gene3D" id="3.90.1110.10">
    <property type="entry name" value="RNA polymerase Rpb2, domain 2"/>
    <property type="match status" value="1"/>
</dbReference>
<evidence type="ECO:0000256" key="2">
    <source>
        <dbReference type="ARBA" id="ARBA00006835"/>
    </source>
</evidence>
<dbReference type="FunFam" id="3.90.1110.10:FF:000007">
    <property type="entry name" value="DNA-directed RNA polymerase subunit beta"/>
    <property type="match status" value="1"/>
</dbReference>
<evidence type="ECO:0000313" key="21">
    <source>
        <dbReference type="EMBL" id="PJF18528.1"/>
    </source>
</evidence>
<keyword evidence="6" id="KW-0479">Metal-binding</keyword>
<dbReference type="InterPro" id="IPR015712">
    <property type="entry name" value="DNA-dir_RNA_pol_su2"/>
</dbReference>
<evidence type="ECO:0000256" key="8">
    <source>
        <dbReference type="ARBA" id="ARBA00022833"/>
    </source>
</evidence>
<evidence type="ECO:0000259" key="19">
    <source>
        <dbReference type="Pfam" id="PF04565"/>
    </source>
</evidence>
<accession>A0A2H9TL82</accession>
<evidence type="ECO:0000256" key="3">
    <source>
        <dbReference type="ARBA" id="ARBA00022478"/>
    </source>
</evidence>
<keyword evidence="7" id="KW-0863">Zinc-finger</keyword>
<dbReference type="GO" id="GO:0006351">
    <property type="term" value="P:DNA-templated transcription"/>
    <property type="evidence" value="ECO:0007669"/>
    <property type="project" value="InterPro"/>
</dbReference>
<keyword evidence="4 14" id="KW-0808">Transferase</keyword>
<dbReference type="GO" id="GO:0000428">
    <property type="term" value="C:DNA-directed RNA polymerase complex"/>
    <property type="evidence" value="ECO:0007669"/>
    <property type="project" value="UniProtKB-KW"/>
</dbReference>
<dbReference type="STRING" id="1246581.A0A2H9TL82"/>
<dbReference type="CDD" id="cd00653">
    <property type="entry name" value="RNA_pol_B_RPB2"/>
    <property type="match status" value="1"/>
</dbReference>
<dbReference type="EC" id="2.7.7.6" evidence="14"/>
<keyword evidence="22" id="KW-1185">Reference proteome</keyword>
<dbReference type="GO" id="GO:0008270">
    <property type="term" value="F:zinc ion binding"/>
    <property type="evidence" value="ECO:0007669"/>
    <property type="project" value="UniProtKB-KW"/>
</dbReference>
<sequence length="1144" mass="128804">MAEDRKLPSSQSLPSSFETLKFYNSARHPSSAESDTPRVHELIRPHIDSFNAIFDDGLLDRSVANLEVRESEDGRGNRLRFWLEDVQVGKPLLSEREVCSLNRFLYPNECRERGVTYKGKMGAKLMWSINDGPVKSEVRAIGSMPIMIRSNRCHLEDLSPKQLVARREDAEELGGCFVVNGIERLMRLLIAARRNHPMVLFRPSLAKRGPMYSQYGLQIRCVRNDESSQTIYLHYLNNGACMMRVHIRKAEYLIPLMLVMKALVDTNDKEIMESVLHGDVENTFISGRVEGMLREFKKEQLFSRKQCLEYLGERMVTVLNMSSDATKEEIGKEFLRRYVLVHLEDNLDKFNLFTAMVRKLYAVVGDQCCADNPDSPMNHEILLTGQVYCNYLKEKLDDWLTSIKLTIATDLRRTPASVDFGGDASYVKKIFAKVPADIGKKLEYFLATGNLVSNTGMDLQQTSGYTVVAEKLNFMRYLAHFRAVHRGAFFAELKTTTVRKLQPEAWGFMCPVHTPDGAPCGLLNHMSHSCKVVTTGASKDDVEATVPILISLGCLPVGRHGRRPADTYPVMVDGRWCLNIRPDTIISVAKQLRNFKAQGMIHEMIEIAAIPPSNGGLYPGLYLFTGASRMMRPVQILAVPEKSIHIGTLEQVYLDIAVKPEEVIKGVTELVELQTTNFLSVVANLTPFPDHNQSPRNMYQCQMGKQSMATPLHNYPHRTDNKLYRLLNPQSPIVRTMHHSRYCMDHYPTGANAVVAVISYTGYDMEDAMILNKSSYERGFGHGIVYKSEFYDISDRNVRGEPKSHFFGVKDAKFVPKTLEIDGLPAVGQKVSPDDVLFSVNDEATGQTRVERYKGFEDAYIEEVRLLGDDNGEGPLQKVNIKFRIPRNPIIGDKFSSRHGQKGICSQKYPTVDMPFTETGMTPDVIINPHAFPSRMTIGMFVESMAAKAGSLHGIAQDATPFTFSEKDTAAEYFGEQLKSAGYNYYGNEPMYSGITGVEMKADIYIGVVYYQRLRHMVSDKFQVRTTGPVHNLTQQPVKGRKRAGGIRFGEMERDSLLAHGVSFLLQDRLMNCSDYSQAYVCRRCGSILSPIAQGGRLDMGVPKVHCHTCNKGDALDVIAIPFVFRYLAAELMAMNIDIKLHVN</sequence>
<dbReference type="InterPro" id="IPR007644">
    <property type="entry name" value="RNA_pol_bsu_protrusion"/>
</dbReference>
<dbReference type="PANTHER" id="PTHR20856">
    <property type="entry name" value="DNA-DIRECTED RNA POLYMERASE I SUBUNIT 2"/>
    <property type="match status" value="1"/>
</dbReference>
<evidence type="ECO:0000256" key="6">
    <source>
        <dbReference type="ARBA" id="ARBA00022723"/>
    </source>
</evidence>
<gene>
    <name evidence="21" type="ORF">PSACC_01653</name>
</gene>
<keyword evidence="8" id="KW-0862">Zinc</keyword>
<dbReference type="InterPro" id="IPR009674">
    <property type="entry name" value="Rpa2_dom_4"/>
</dbReference>
<dbReference type="AlphaFoldDB" id="A0A2H9TL82"/>
<keyword evidence="3 14" id="KW-0240">DNA-directed RNA polymerase</keyword>
<reference evidence="21 22" key="1">
    <citation type="submission" date="2016-10" db="EMBL/GenBank/DDBJ databases">
        <title>The genome of Paramicrosporidium saccamoebae is the missing link in understanding Cryptomycota and Microsporidia evolution.</title>
        <authorList>
            <person name="Quandt C.A."/>
            <person name="Beaudet D."/>
            <person name="Corsaro D."/>
            <person name="Michel R."/>
            <person name="Corradi N."/>
            <person name="James T."/>
        </authorList>
    </citation>
    <scope>NUCLEOTIDE SEQUENCE [LARGE SCALE GENOMIC DNA]</scope>
    <source>
        <strain evidence="21 22">KSL3</strain>
    </source>
</reference>
<keyword evidence="10" id="KW-0539">Nucleus</keyword>
<feature type="domain" description="DNA-directed RNA polymerase subunit 2 hybrid-binding" evidence="15">
    <location>
        <begin position="682"/>
        <end position="1043"/>
    </location>
</feature>
<dbReference type="InterPro" id="IPR014724">
    <property type="entry name" value="RNA_pol_RPB2_OB-fold"/>
</dbReference>
<evidence type="ECO:0000256" key="5">
    <source>
        <dbReference type="ARBA" id="ARBA00022695"/>
    </source>
</evidence>
<dbReference type="SUPFAM" id="SSF64484">
    <property type="entry name" value="beta and beta-prime subunits of DNA dependent RNA-polymerase"/>
    <property type="match status" value="1"/>
</dbReference>
<evidence type="ECO:0000256" key="10">
    <source>
        <dbReference type="ARBA" id="ARBA00023242"/>
    </source>
</evidence>
<keyword evidence="5 14" id="KW-0548">Nucleotidyltransferase</keyword>
<feature type="domain" description="DNA-directed RNA polymerase I subunit RPA2" evidence="20">
    <location>
        <begin position="580"/>
        <end position="632"/>
    </location>
</feature>
<dbReference type="PROSITE" id="PS01166">
    <property type="entry name" value="RNA_POL_BETA"/>
    <property type="match status" value="1"/>
</dbReference>
<proteinExistence type="inferred from homology"/>
<dbReference type="FunFam" id="3.90.1100.10:FF:000016">
    <property type="entry name" value="DNA-directed RNA polymerase subunit beta"/>
    <property type="match status" value="1"/>
</dbReference>
<dbReference type="FunFam" id="2.40.270.10:FF:000006">
    <property type="entry name" value="DNA-directed RNA polymerase subunit beta"/>
    <property type="match status" value="1"/>
</dbReference>
<evidence type="ECO:0000259" key="16">
    <source>
        <dbReference type="Pfam" id="PF04560"/>
    </source>
</evidence>
<dbReference type="GO" id="GO:0003677">
    <property type="term" value="F:DNA binding"/>
    <property type="evidence" value="ECO:0007669"/>
    <property type="project" value="InterPro"/>
</dbReference>
<evidence type="ECO:0000256" key="13">
    <source>
        <dbReference type="RuleBase" id="RU000434"/>
    </source>
</evidence>
<evidence type="ECO:0000259" key="15">
    <source>
        <dbReference type="Pfam" id="PF00562"/>
    </source>
</evidence>
<comment type="catalytic activity">
    <reaction evidence="12">
        <text>RNA(n) + a ribonucleoside 5'-triphosphate = RNA(n+1) + diphosphate</text>
        <dbReference type="Rhea" id="RHEA:21248"/>
        <dbReference type="Rhea" id="RHEA-COMP:14527"/>
        <dbReference type="Rhea" id="RHEA-COMP:17342"/>
        <dbReference type="ChEBI" id="CHEBI:33019"/>
        <dbReference type="ChEBI" id="CHEBI:61557"/>
        <dbReference type="ChEBI" id="CHEBI:140395"/>
        <dbReference type="EC" id="2.7.7.6"/>
    </reaction>
    <physiologicalReaction direction="left-to-right" evidence="12">
        <dbReference type="Rhea" id="RHEA:21249"/>
    </physiologicalReaction>
</comment>
<evidence type="ECO:0000313" key="22">
    <source>
        <dbReference type="Proteomes" id="UP000240830"/>
    </source>
</evidence>
<evidence type="ECO:0000259" key="18">
    <source>
        <dbReference type="Pfam" id="PF04563"/>
    </source>
</evidence>
<dbReference type="EMBL" id="MTSL01000117">
    <property type="protein sequence ID" value="PJF18528.1"/>
    <property type="molecule type" value="Genomic_DNA"/>
</dbReference>
<evidence type="ECO:0000259" key="20">
    <source>
        <dbReference type="Pfam" id="PF06883"/>
    </source>
</evidence>
<dbReference type="Gene3D" id="3.90.1070.20">
    <property type="match status" value="1"/>
</dbReference>
<dbReference type="Pfam" id="PF06883">
    <property type="entry name" value="RNA_pol_Rpa2_4"/>
    <property type="match status" value="1"/>
</dbReference>
<evidence type="ECO:0000256" key="14">
    <source>
        <dbReference type="RuleBase" id="RU363031"/>
    </source>
</evidence>
<dbReference type="Pfam" id="PF04561">
    <property type="entry name" value="RNA_pol_Rpb2_2"/>
    <property type="match status" value="1"/>
</dbReference>
<evidence type="ECO:0000256" key="9">
    <source>
        <dbReference type="ARBA" id="ARBA00023163"/>
    </source>
</evidence>
<dbReference type="Pfam" id="PF04565">
    <property type="entry name" value="RNA_pol_Rpb2_3"/>
    <property type="match status" value="1"/>
</dbReference>
<dbReference type="InterPro" id="IPR037034">
    <property type="entry name" value="RNA_pol_Rpb2_2_sf"/>
</dbReference>
<dbReference type="Proteomes" id="UP000240830">
    <property type="component" value="Unassembled WGS sequence"/>
</dbReference>
<comment type="similarity">
    <text evidence="2 13">Belongs to the RNA polymerase beta chain family.</text>
</comment>
<evidence type="ECO:0000256" key="7">
    <source>
        <dbReference type="ARBA" id="ARBA00022771"/>
    </source>
</evidence>
<evidence type="ECO:0000256" key="1">
    <source>
        <dbReference type="ARBA" id="ARBA00004604"/>
    </source>
</evidence>
<comment type="caution">
    <text evidence="21">The sequence shown here is derived from an EMBL/GenBank/DDBJ whole genome shotgun (WGS) entry which is preliminary data.</text>
</comment>
<dbReference type="OrthoDB" id="10248617at2759"/>
<evidence type="ECO:0000256" key="12">
    <source>
        <dbReference type="ARBA" id="ARBA00047768"/>
    </source>
</evidence>
<dbReference type="InterPro" id="IPR037033">
    <property type="entry name" value="DNA-dir_RNAP_su2_hyb_sf"/>
</dbReference>
<evidence type="ECO:0000256" key="11">
    <source>
        <dbReference type="ARBA" id="ARBA00025539"/>
    </source>
</evidence>
<dbReference type="Gene3D" id="3.90.1800.10">
    <property type="entry name" value="RNA polymerase alpha subunit dimerisation domain"/>
    <property type="match status" value="2"/>
</dbReference>
<dbReference type="Pfam" id="PF04563">
    <property type="entry name" value="RNA_pol_Rpb2_1"/>
    <property type="match status" value="1"/>
</dbReference>
<dbReference type="InterPro" id="IPR007121">
    <property type="entry name" value="RNA_pol_bsu_CS"/>
</dbReference>
<organism evidence="21 22">
    <name type="scientific">Paramicrosporidium saccamoebae</name>
    <dbReference type="NCBI Taxonomy" id="1246581"/>
    <lineage>
        <taxon>Eukaryota</taxon>
        <taxon>Fungi</taxon>
        <taxon>Fungi incertae sedis</taxon>
        <taxon>Cryptomycota</taxon>
        <taxon>Cryptomycota incertae sedis</taxon>
        <taxon>Paramicrosporidium</taxon>
    </lineage>
</organism>
<feature type="domain" description="RNA polymerase beta subunit protrusion" evidence="18">
    <location>
        <begin position="41"/>
        <end position="413"/>
    </location>
</feature>
<feature type="domain" description="RNA polymerase Rpb2" evidence="19">
    <location>
        <begin position="467"/>
        <end position="532"/>
    </location>
</feature>
<dbReference type="FunFam" id="3.90.1100.10:FF:000008">
    <property type="entry name" value="DNA-directed RNA polymerase subunit beta"/>
    <property type="match status" value="1"/>
</dbReference>
<dbReference type="GO" id="GO:0032549">
    <property type="term" value="F:ribonucleoside binding"/>
    <property type="evidence" value="ECO:0007669"/>
    <property type="project" value="InterPro"/>
</dbReference>
<dbReference type="FunFam" id="2.40.270.10:FF:000011">
    <property type="entry name" value="DNA-directed RNA polymerase subunit beta"/>
    <property type="match status" value="1"/>
</dbReference>
<dbReference type="GO" id="GO:0003899">
    <property type="term" value="F:DNA-directed RNA polymerase activity"/>
    <property type="evidence" value="ECO:0007669"/>
    <property type="project" value="UniProtKB-EC"/>
</dbReference>
<dbReference type="Pfam" id="PF00562">
    <property type="entry name" value="RNA_pol_Rpb2_6"/>
    <property type="match status" value="1"/>
</dbReference>
<dbReference type="InterPro" id="IPR007642">
    <property type="entry name" value="RNA_pol_Rpb2_2"/>
</dbReference>
<evidence type="ECO:0000259" key="17">
    <source>
        <dbReference type="Pfam" id="PF04561"/>
    </source>
</evidence>